<dbReference type="GO" id="GO:0004077">
    <property type="term" value="F:biotin--[biotin carboxyl-carrier protein] ligase activity"/>
    <property type="evidence" value="ECO:0007669"/>
    <property type="project" value="UniProtKB-EC"/>
</dbReference>
<evidence type="ECO:0000256" key="6">
    <source>
        <dbReference type="ARBA" id="ARBA00047846"/>
    </source>
</evidence>
<dbReference type="PROSITE" id="PS51733">
    <property type="entry name" value="BPL_LPL_CATALYTIC"/>
    <property type="match status" value="1"/>
</dbReference>
<evidence type="ECO:0000259" key="7">
    <source>
        <dbReference type="PROSITE" id="PS51733"/>
    </source>
</evidence>
<dbReference type="SUPFAM" id="SSF50037">
    <property type="entry name" value="C-terminal domain of transcriptional repressors"/>
    <property type="match status" value="1"/>
</dbReference>
<feature type="domain" description="BPL/LPL catalytic" evidence="7">
    <location>
        <begin position="1"/>
        <end position="173"/>
    </location>
</feature>
<keyword evidence="4" id="KW-0092">Biotin</keyword>
<dbReference type="PANTHER" id="PTHR12835">
    <property type="entry name" value="BIOTIN PROTEIN LIGASE"/>
    <property type="match status" value="1"/>
</dbReference>
<protein>
    <recommendedName>
        <fullName evidence="5">biotin--[biotin carboxyl-carrier protein] ligase</fullName>
        <ecNumber evidence="5">6.3.4.15</ecNumber>
    </recommendedName>
</protein>
<dbReference type="Pfam" id="PF02237">
    <property type="entry name" value="BPL_C"/>
    <property type="match status" value="1"/>
</dbReference>
<accession>A0ABV7XDN2</accession>
<keyword evidence="3" id="KW-0067">ATP-binding</keyword>
<keyword evidence="2" id="KW-0547">Nucleotide-binding</keyword>
<dbReference type="Gene3D" id="2.30.30.100">
    <property type="match status" value="1"/>
</dbReference>
<dbReference type="Gene3D" id="3.30.930.10">
    <property type="entry name" value="Bira Bifunctional Protein, Domain 2"/>
    <property type="match status" value="1"/>
</dbReference>
<dbReference type="Pfam" id="PF03099">
    <property type="entry name" value="BPL_LplA_LipB"/>
    <property type="match status" value="1"/>
</dbReference>
<dbReference type="Proteomes" id="UP001595615">
    <property type="component" value="Unassembled WGS sequence"/>
</dbReference>
<evidence type="ECO:0000256" key="2">
    <source>
        <dbReference type="ARBA" id="ARBA00022741"/>
    </source>
</evidence>
<keyword evidence="9" id="KW-1185">Reference proteome</keyword>
<dbReference type="InterPro" id="IPR004143">
    <property type="entry name" value="BPL_LPL_catalytic"/>
</dbReference>
<evidence type="ECO:0000256" key="3">
    <source>
        <dbReference type="ARBA" id="ARBA00022840"/>
    </source>
</evidence>
<comment type="caution">
    <text evidence="8">The sequence shown here is derived from an EMBL/GenBank/DDBJ whole genome shotgun (WGS) entry which is preliminary data.</text>
</comment>
<dbReference type="PANTHER" id="PTHR12835:SF5">
    <property type="entry name" value="BIOTIN--PROTEIN LIGASE"/>
    <property type="match status" value="1"/>
</dbReference>
<organism evidence="8 9">
    <name type="scientific">Sphingoaurantiacus capsulatus</name>
    <dbReference type="NCBI Taxonomy" id="1771310"/>
    <lineage>
        <taxon>Bacteria</taxon>
        <taxon>Pseudomonadati</taxon>
        <taxon>Pseudomonadota</taxon>
        <taxon>Alphaproteobacteria</taxon>
        <taxon>Sphingomonadales</taxon>
        <taxon>Sphingosinicellaceae</taxon>
        <taxon>Sphingoaurantiacus</taxon>
    </lineage>
</organism>
<sequence length="237" mass="25146">MRAGDIVEIEVVGSTNDWMAERAAAGAPDGLWVRADRQTGGRGRRGRAWTSEAGNLFASALCRPQPGEGPAQQLSFVAALALDEALQTWVPAARLGLKWPNDVLLDGVKCCGILLEGVEGSTIVGIGVNLLHHPGDTERPATSLMASGIHPPSAAEFAIRLRDSFAAARAEWRDGGFAAVRERWMSRAAGKGRELVARLGQESITGTFEDLGFDGALRLRLPDGSVRAIHAGEVFGL</sequence>
<evidence type="ECO:0000256" key="5">
    <source>
        <dbReference type="ARBA" id="ARBA00024227"/>
    </source>
</evidence>
<evidence type="ECO:0000256" key="1">
    <source>
        <dbReference type="ARBA" id="ARBA00022598"/>
    </source>
</evidence>
<evidence type="ECO:0000313" key="8">
    <source>
        <dbReference type="EMBL" id="MFC3713906.1"/>
    </source>
</evidence>
<dbReference type="InterPro" id="IPR045864">
    <property type="entry name" value="aa-tRNA-synth_II/BPL/LPL"/>
</dbReference>
<dbReference type="InterPro" id="IPR008988">
    <property type="entry name" value="Transcriptional_repressor_C"/>
</dbReference>
<name>A0ABV7XDN2_9SPHN</name>
<proteinExistence type="predicted"/>
<dbReference type="SUPFAM" id="SSF55681">
    <property type="entry name" value="Class II aaRS and biotin synthetases"/>
    <property type="match status" value="1"/>
</dbReference>
<dbReference type="EC" id="6.3.4.15" evidence="5"/>
<dbReference type="NCBIfam" id="TIGR00121">
    <property type="entry name" value="birA_ligase"/>
    <property type="match status" value="1"/>
</dbReference>
<evidence type="ECO:0000313" key="9">
    <source>
        <dbReference type="Proteomes" id="UP001595615"/>
    </source>
</evidence>
<gene>
    <name evidence="8" type="ORF">ACFOMD_15120</name>
</gene>
<dbReference type="EMBL" id="JBHRXV010000011">
    <property type="protein sequence ID" value="MFC3713906.1"/>
    <property type="molecule type" value="Genomic_DNA"/>
</dbReference>
<dbReference type="CDD" id="cd16442">
    <property type="entry name" value="BPL"/>
    <property type="match status" value="1"/>
</dbReference>
<evidence type="ECO:0000256" key="4">
    <source>
        <dbReference type="ARBA" id="ARBA00023267"/>
    </source>
</evidence>
<comment type="catalytic activity">
    <reaction evidence="6">
        <text>biotin + L-lysyl-[protein] + ATP = N(6)-biotinyl-L-lysyl-[protein] + AMP + diphosphate + H(+)</text>
        <dbReference type="Rhea" id="RHEA:11756"/>
        <dbReference type="Rhea" id="RHEA-COMP:9752"/>
        <dbReference type="Rhea" id="RHEA-COMP:10505"/>
        <dbReference type="ChEBI" id="CHEBI:15378"/>
        <dbReference type="ChEBI" id="CHEBI:29969"/>
        <dbReference type="ChEBI" id="CHEBI:30616"/>
        <dbReference type="ChEBI" id="CHEBI:33019"/>
        <dbReference type="ChEBI" id="CHEBI:57586"/>
        <dbReference type="ChEBI" id="CHEBI:83144"/>
        <dbReference type="ChEBI" id="CHEBI:456215"/>
        <dbReference type="EC" id="6.3.4.15"/>
    </reaction>
</comment>
<dbReference type="InterPro" id="IPR003142">
    <property type="entry name" value="BPL_C"/>
</dbReference>
<dbReference type="RefSeq" id="WP_380862854.1">
    <property type="nucleotide sequence ID" value="NZ_JBHRXV010000011.1"/>
</dbReference>
<reference evidence="9" key="1">
    <citation type="journal article" date="2019" name="Int. J. Syst. Evol. Microbiol.">
        <title>The Global Catalogue of Microorganisms (GCM) 10K type strain sequencing project: providing services to taxonomists for standard genome sequencing and annotation.</title>
        <authorList>
            <consortium name="The Broad Institute Genomics Platform"/>
            <consortium name="The Broad Institute Genome Sequencing Center for Infectious Disease"/>
            <person name="Wu L."/>
            <person name="Ma J."/>
        </authorList>
    </citation>
    <scope>NUCLEOTIDE SEQUENCE [LARGE SCALE GENOMIC DNA]</scope>
    <source>
        <strain evidence="9">KCTC 42644</strain>
    </source>
</reference>
<keyword evidence="1 8" id="KW-0436">Ligase</keyword>
<dbReference type="InterPro" id="IPR004408">
    <property type="entry name" value="Biotin_CoA_COase_ligase"/>
</dbReference>